<comment type="subcellular location">
    <subcellularLocation>
        <location evidence="11">Cytoplasm</location>
    </subcellularLocation>
</comment>
<dbReference type="Gene3D" id="3.30.565.10">
    <property type="entry name" value="Histidine kinase-like ATPase, C-terminal domain"/>
    <property type="match status" value="1"/>
</dbReference>
<dbReference type="PANTHER" id="PTHR45866:SF1">
    <property type="entry name" value="DNA GYRASE SUBUNIT B, MITOCHONDRIAL"/>
    <property type="match status" value="1"/>
</dbReference>
<dbReference type="InterPro" id="IPR001241">
    <property type="entry name" value="Topo_IIA"/>
</dbReference>
<name>A0A0R1ZUX2_9LACO</name>
<reference evidence="13 14" key="1">
    <citation type="journal article" date="2015" name="Genome Announc.">
        <title>Expanding the biotechnology potential of lactobacilli through comparative genomics of 213 strains and associated genera.</title>
        <authorList>
            <person name="Sun Z."/>
            <person name="Harris H.M."/>
            <person name="McCann A."/>
            <person name="Guo C."/>
            <person name="Argimon S."/>
            <person name="Zhang W."/>
            <person name="Yang X."/>
            <person name="Jeffery I.B."/>
            <person name="Cooney J.C."/>
            <person name="Kagawa T.F."/>
            <person name="Liu W."/>
            <person name="Song Y."/>
            <person name="Salvetti E."/>
            <person name="Wrobel A."/>
            <person name="Rasinkangas P."/>
            <person name="Parkhill J."/>
            <person name="Rea M.C."/>
            <person name="O'Sullivan O."/>
            <person name="Ritari J."/>
            <person name="Douillard F.P."/>
            <person name="Paul Ross R."/>
            <person name="Yang R."/>
            <person name="Briner A.E."/>
            <person name="Felis G.E."/>
            <person name="de Vos W.M."/>
            <person name="Barrangou R."/>
            <person name="Klaenhammer T.R."/>
            <person name="Caufield P.W."/>
            <person name="Cui Y."/>
            <person name="Zhang H."/>
            <person name="O'Toole P.W."/>
        </authorList>
    </citation>
    <scope>NUCLEOTIDE SEQUENCE [LARGE SCALE GENOMIC DNA]</scope>
    <source>
        <strain evidence="13 14">DSM 20505</strain>
    </source>
</reference>
<keyword evidence="3 11" id="KW-0479">Metal-binding</keyword>
<evidence type="ECO:0000256" key="2">
    <source>
        <dbReference type="ARBA" id="ARBA00010708"/>
    </source>
</evidence>
<dbReference type="GO" id="GO:0006265">
    <property type="term" value="P:DNA topological change"/>
    <property type="evidence" value="ECO:0007669"/>
    <property type="project" value="UniProtKB-UniRule"/>
</dbReference>
<keyword evidence="11" id="KW-0963">Cytoplasm</keyword>
<dbReference type="AlphaFoldDB" id="A0A0R1ZUX2"/>
<keyword evidence="5 11" id="KW-0067">ATP-binding</keyword>
<evidence type="ECO:0000256" key="7">
    <source>
        <dbReference type="ARBA" id="ARBA00023029"/>
    </source>
</evidence>
<feature type="binding site" evidence="11">
    <location>
        <position position="440"/>
    </location>
    <ligand>
        <name>Mg(2+)</name>
        <dbReference type="ChEBI" id="CHEBI:18420"/>
        <label>1</label>
        <note>catalytic</note>
    </ligand>
</feature>
<evidence type="ECO:0000256" key="9">
    <source>
        <dbReference type="ARBA" id="ARBA00023235"/>
    </source>
</evidence>
<keyword evidence="6 11" id="KW-0460">Magnesium</keyword>
<dbReference type="Gene3D" id="3.40.50.670">
    <property type="match status" value="1"/>
</dbReference>
<dbReference type="PROSITE" id="PS50880">
    <property type="entry name" value="TOPRIM"/>
    <property type="match status" value="1"/>
</dbReference>
<dbReference type="EMBL" id="AYYO01000017">
    <property type="protein sequence ID" value="KRM55577.1"/>
    <property type="molecule type" value="Genomic_DNA"/>
</dbReference>
<dbReference type="CDD" id="cd16928">
    <property type="entry name" value="HATPase_GyrB-like"/>
    <property type="match status" value="1"/>
</dbReference>
<dbReference type="InterPro" id="IPR011557">
    <property type="entry name" value="GyrB"/>
</dbReference>
<dbReference type="SMART" id="SM00387">
    <property type="entry name" value="HATPase_c"/>
    <property type="match status" value="1"/>
</dbReference>
<keyword evidence="8" id="KW-0238">DNA-binding</keyword>
<keyword evidence="9 11" id="KW-0413">Isomerase</keyword>
<evidence type="ECO:0000259" key="12">
    <source>
        <dbReference type="PROSITE" id="PS50880"/>
    </source>
</evidence>
<dbReference type="HAMAP" id="MF_01898">
    <property type="entry name" value="GyrB"/>
    <property type="match status" value="1"/>
</dbReference>
<dbReference type="InterPro" id="IPR013760">
    <property type="entry name" value="Topo_IIA-like_dom_sf"/>
</dbReference>
<feature type="site" description="Interaction with DNA" evidence="11">
    <location>
        <position position="465"/>
    </location>
</feature>
<organism evidence="13 14">
    <name type="scientific">Lacticaseibacillus sharpeae JCM 1186 = DSM 20505</name>
    <dbReference type="NCBI Taxonomy" id="1291052"/>
    <lineage>
        <taxon>Bacteria</taxon>
        <taxon>Bacillati</taxon>
        <taxon>Bacillota</taxon>
        <taxon>Bacilli</taxon>
        <taxon>Lactobacillales</taxon>
        <taxon>Lactobacillaceae</taxon>
        <taxon>Lacticaseibacillus</taxon>
    </lineage>
</organism>
<dbReference type="InterPro" id="IPR018522">
    <property type="entry name" value="TopoIIA_CS"/>
</dbReference>
<dbReference type="PRINTS" id="PR01159">
    <property type="entry name" value="DNAGYRASEB"/>
</dbReference>
<evidence type="ECO:0000256" key="11">
    <source>
        <dbReference type="HAMAP-Rule" id="MF_01898"/>
    </source>
</evidence>
<dbReference type="CDD" id="cd03366">
    <property type="entry name" value="TOPRIM_TopoIIA_GyrB"/>
    <property type="match status" value="1"/>
</dbReference>
<dbReference type="NCBIfam" id="TIGR01059">
    <property type="entry name" value="gyrB"/>
    <property type="match status" value="1"/>
</dbReference>
<comment type="subunit">
    <text evidence="10">Heterotetramer composed of ParC and ParE.</text>
</comment>
<keyword evidence="4 11" id="KW-0547">Nucleotide-binding</keyword>
<dbReference type="EC" id="5.6.2.2" evidence="11"/>
<dbReference type="PANTHER" id="PTHR45866">
    <property type="entry name" value="DNA GYRASE/TOPOISOMERASE SUBUNIT B"/>
    <property type="match status" value="1"/>
</dbReference>
<dbReference type="PATRIC" id="fig|1291052.5.peg.1212"/>
<sequence length="652" mass="72132">MADEIEKETKAELAAEYDASQIQVLEGLEAVRKRPGMYIGSTGVQGLHHLVWEIIDNGIDEALAGFATTINVIVEPDNSITVTDDGRGIPVDIQAKTGRPALETVYTILHAGGKFGGGGYKVSGGLHGVGASVVNALSTNLQVEVAKNGKIYRITFKRGKVDKPMYIAGDAPADFQHGTKVHFVPDSDIFTETTVYDDKILTTRIRELAFLNKGLRLTFIDRRKDTAEKLEFHYEGGIRHYVEYLDKGKETLLPEPVYVEGQQDGITVEVSLQYTDGYASQLLTFANNIHTYEGGTHEAGFKTALTRVINAYARKSGALKANDDALSGDDVREGMTAVVSIKHPDPQYEGQTKTKLGNSDARTVTDRMFSEHFNKYLMENPSAAKLIIDKAMLASKARLAAKRAREVTRRKSGLEISSLPGKLADNSSKDPEISELFIVEGDSAGGSAKSGRSRLTQAILPIRGKILNVEKASMERILANEEIRTLFTAMGTGFGEEFDVAKARYHKLIIMTDADVDGAHIRTLLLTLIYRYLRPLLDAGYVYIAQPPLYRVRQGKMMQYLDSDQELENLLGQLPPSPKPEIQRYKGLGEMDASQLWETTMNPENRRLLRVSAEDASEAEEVFEVLMGDKVEPRRKFIEDNAVYVDSKNIDA</sequence>
<comment type="subunit">
    <text evidence="11">Heterotetramer, composed of two GyrA and two GyrB chains. In the heterotetramer, GyrA contains the active site tyrosine that forms a transient covalent intermediate with DNA, while GyrB binds cofactors and catalyzes ATP hydrolysis.</text>
</comment>
<proteinExistence type="inferred from homology"/>
<dbReference type="Pfam" id="PF02518">
    <property type="entry name" value="HATPase_c"/>
    <property type="match status" value="1"/>
</dbReference>
<evidence type="ECO:0000256" key="4">
    <source>
        <dbReference type="ARBA" id="ARBA00022741"/>
    </source>
</evidence>
<dbReference type="InterPro" id="IPR002288">
    <property type="entry name" value="DNA_gyrase_B_C"/>
</dbReference>
<dbReference type="PROSITE" id="PS00177">
    <property type="entry name" value="TOPOISOMERASE_II"/>
    <property type="match status" value="1"/>
</dbReference>
<comment type="similarity">
    <text evidence="2 11">Belongs to the type II topoisomerase GyrB family.</text>
</comment>
<feature type="domain" description="Toprim" evidence="12">
    <location>
        <begin position="434"/>
        <end position="548"/>
    </location>
</feature>
<dbReference type="RefSeq" id="WP_054679045.1">
    <property type="nucleotide sequence ID" value="NZ_AYYO01000017.1"/>
</dbReference>
<dbReference type="NCBIfam" id="NF011501">
    <property type="entry name" value="PRK14939.1"/>
    <property type="match status" value="1"/>
</dbReference>
<evidence type="ECO:0000313" key="13">
    <source>
        <dbReference type="EMBL" id="KRM55577.1"/>
    </source>
</evidence>
<evidence type="ECO:0000313" key="14">
    <source>
        <dbReference type="Proteomes" id="UP000051679"/>
    </source>
</evidence>
<dbReference type="InterPro" id="IPR006171">
    <property type="entry name" value="TOPRIM_dom"/>
</dbReference>
<dbReference type="GO" id="GO:0003677">
    <property type="term" value="F:DNA binding"/>
    <property type="evidence" value="ECO:0007669"/>
    <property type="project" value="UniProtKB-KW"/>
</dbReference>
<gene>
    <name evidence="11" type="primary">gyrB</name>
    <name evidence="13" type="ORF">FC18_GL001194</name>
</gene>
<dbReference type="InterPro" id="IPR003594">
    <property type="entry name" value="HATPase_dom"/>
</dbReference>
<dbReference type="GO" id="GO:0046872">
    <property type="term" value="F:metal ion binding"/>
    <property type="evidence" value="ECO:0007669"/>
    <property type="project" value="UniProtKB-KW"/>
</dbReference>
<dbReference type="Gene3D" id="3.30.230.10">
    <property type="match status" value="1"/>
</dbReference>
<feature type="binding site" evidence="11">
    <location>
        <position position="513"/>
    </location>
    <ligand>
        <name>Mg(2+)</name>
        <dbReference type="ChEBI" id="CHEBI:18420"/>
        <label>2</label>
    </ligand>
</feature>
<keyword evidence="14" id="KW-1185">Reference proteome</keyword>
<dbReference type="FunFam" id="3.40.50.670:FF:000002">
    <property type="entry name" value="DNA gyrase subunit B"/>
    <property type="match status" value="1"/>
</dbReference>
<dbReference type="InterPro" id="IPR000565">
    <property type="entry name" value="Topo_IIA_B"/>
</dbReference>
<dbReference type="InterPro" id="IPR034160">
    <property type="entry name" value="TOPRIM_GyrB"/>
</dbReference>
<dbReference type="GO" id="GO:0034335">
    <property type="term" value="F:DNA negative supercoiling activity"/>
    <property type="evidence" value="ECO:0007669"/>
    <property type="project" value="UniProtKB-ARBA"/>
</dbReference>
<feature type="site" description="Interaction with DNA" evidence="11">
    <location>
        <position position="468"/>
    </location>
</feature>
<evidence type="ECO:0000256" key="10">
    <source>
        <dbReference type="ARBA" id="ARBA00063644"/>
    </source>
</evidence>
<comment type="cofactor">
    <cofactor evidence="11">
        <name>Mg(2+)</name>
        <dbReference type="ChEBI" id="CHEBI:18420"/>
    </cofactor>
    <cofactor evidence="11">
        <name>Mn(2+)</name>
        <dbReference type="ChEBI" id="CHEBI:29035"/>
    </cofactor>
    <cofactor evidence="11">
        <name>Ca(2+)</name>
        <dbReference type="ChEBI" id="CHEBI:29108"/>
    </cofactor>
    <text evidence="11">Binds two Mg(2+) per subunit. The magnesium ions form salt bridges with both the protein and the DNA. Can also accept other divalent metal cations, such as Mn(2+) or Ca(2+).</text>
</comment>
<dbReference type="Pfam" id="PF01751">
    <property type="entry name" value="Toprim"/>
    <property type="match status" value="1"/>
</dbReference>
<dbReference type="STRING" id="1291052.FC18_GL001194"/>
<dbReference type="GO" id="GO:0005524">
    <property type="term" value="F:ATP binding"/>
    <property type="evidence" value="ECO:0007669"/>
    <property type="project" value="UniProtKB-UniRule"/>
</dbReference>
<dbReference type="InterPro" id="IPR014721">
    <property type="entry name" value="Ribsml_uS5_D2-typ_fold_subgr"/>
</dbReference>
<dbReference type="Pfam" id="PF00204">
    <property type="entry name" value="DNA_gyraseB"/>
    <property type="match status" value="1"/>
</dbReference>
<dbReference type="FunFam" id="3.30.565.10:FF:000002">
    <property type="entry name" value="DNA gyrase subunit B"/>
    <property type="match status" value="1"/>
</dbReference>
<dbReference type="Pfam" id="PF00986">
    <property type="entry name" value="DNA_gyraseB_C"/>
    <property type="match status" value="1"/>
</dbReference>
<dbReference type="GO" id="GO:0005694">
    <property type="term" value="C:chromosome"/>
    <property type="evidence" value="ECO:0007669"/>
    <property type="project" value="InterPro"/>
</dbReference>
<comment type="miscellaneous">
    <text evidence="11">Few gyrases are as efficient as E.coli at forming negative supercoils. Not all organisms have 2 type II topoisomerases; in organisms with a single type II topoisomerase this enzyme also has to decatenate newly replicated chromosomes.</text>
</comment>
<evidence type="ECO:0000256" key="3">
    <source>
        <dbReference type="ARBA" id="ARBA00022723"/>
    </source>
</evidence>
<dbReference type="GO" id="GO:0005737">
    <property type="term" value="C:cytoplasm"/>
    <property type="evidence" value="ECO:0007669"/>
    <property type="project" value="UniProtKB-SubCell"/>
</dbReference>
<evidence type="ECO:0000256" key="1">
    <source>
        <dbReference type="ARBA" id="ARBA00000185"/>
    </source>
</evidence>
<comment type="function">
    <text evidence="11">A type II topoisomerase that negatively supercoils closed circular double-stranded (ds) DNA in an ATP-dependent manner to modulate DNA topology and maintain chromosomes in an underwound state. Negative supercoiling favors strand separation, and DNA replication, transcription, recombination and repair, all of which involve strand separation. Also able to catalyze the interconversion of other topological isomers of dsDNA rings, including catenanes and knotted rings. Type II topoisomerases break and join 2 DNA strands simultaneously in an ATP-dependent manner.</text>
</comment>
<dbReference type="SUPFAM" id="SSF55874">
    <property type="entry name" value="ATPase domain of HSP90 chaperone/DNA topoisomerase II/histidine kinase"/>
    <property type="match status" value="1"/>
</dbReference>
<feature type="binding site" evidence="11">
    <location>
        <position position="513"/>
    </location>
    <ligand>
        <name>Mg(2+)</name>
        <dbReference type="ChEBI" id="CHEBI:18420"/>
        <label>1</label>
        <note>catalytic</note>
    </ligand>
</feature>
<comment type="caution">
    <text evidence="13">The sequence shown here is derived from an EMBL/GenBank/DDBJ whole genome shotgun (WGS) entry which is preliminary data.</text>
</comment>
<evidence type="ECO:0000256" key="5">
    <source>
        <dbReference type="ARBA" id="ARBA00022840"/>
    </source>
</evidence>
<evidence type="ECO:0000256" key="8">
    <source>
        <dbReference type="ARBA" id="ARBA00023125"/>
    </source>
</evidence>
<dbReference type="GO" id="GO:0006261">
    <property type="term" value="P:DNA-templated DNA replication"/>
    <property type="evidence" value="ECO:0007669"/>
    <property type="project" value="UniProtKB-UniRule"/>
</dbReference>
<dbReference type="InterPro" id="IPR013759">
    <property type="entry name" value="Topo_IIA_B_C"/>
</dbReference>
<dbReference type="PRINTS" id="PR00418">
    <property type="entry name" value="TPI2FAMILY"/>
</dbReference>
<dbReference type="SUPFAM" id="SSF54211">
    <property type="entry name" value="Ribosomal protein S5 domain 2-like"/>
    <property type="match status" value="1"/>
</dbReference>
<dbReference type="SMART" id="SM00433">
    <property type="entry name" value="TOP2c"/>
    <property type="match status" value="1"/>
</dbReference>
<dbReference type="InterPro" id="IPR013506">
    <property type="entry name" value="Topo_IIA_bsu_dom2"/>
</dbReference>
<dbReference type="InterPro" id="IPR020568">
    <property type="entry name" value="Ribosomal_Su5_D2-typ_SF"/>
</dbReference>
<dbReference type="SUPFAM" id="SSF56719">
    <property type="entry name" value="Type II DNA topoisomerase"/>
    <property type="match status" value="1"/>
</dbReference>
<dbReference type="NCBIfam" id="NF004189">
    <property type="entry name" value="PRK05644.1"/>
    <property type="match status" value="1"/>
</dbReference>
<dbReference type="FunFam" id="3.30.230.10:FF:000005">
    <property type="entry name" value="DNA gyrase subunit B"/>
    <property type="match status" value="1"/>
</dbReference>
<comment type="catalytic activity">
    <reaction evidence="1 11">
        <text>ATP-dependent breakage, passage and rejoining of double-stranded DNA.</text>
        <dbReference type="EC" id="5.6.2.2"/>
    </reaction>
</comment>
<dbReference type="Proteomes" id="UP000051679">
    <property type="component" value="Unassembled WGS sequence"/>
</dbReference>
<keyword evidence="7 11" id="KW-0799">Topoisomerase</keyword>
<protein>
    <recommendedName>
        <fullName evidence="11">DNA gyrase subunit B</fullName>
        <ecNumber evidence="11">5.6.2.2</ecNumber>
    </recommendedName>
</protein>
<feature type="binding site" evidence="11">
    <location>
        <position position="515"/>
    </location>
    <ligand>
        <name>Mg(2+)</name>
        <dbReference type="ChEBI" id="CHEBI:18420"/>
        <label>2</label>
    </ligand>
</feature>
<dbReference type="InterPro" id="IPR036890">
    <property type="entry name" value="HATPase_C_sf"/>
</dbReference>
<dbReference type="OrthoDB" id="9802808at2"/>
<accession>A0A0R1ZUX2</accession>
<dbReference type="CDD" id="cd00822">
    <property type="entry name" value="TopoII_Trans_DNA_gyrase"/>
    <property type="match status" value="1"/>
</dbReference>
<evidence type="ECO:0000256" key="6">
    <source>
        <dbReference type="ARBA" id="ARBA00022842"/>
    </source>
</evidence>